<reference evidence="3" key="1">
    <citation type="journal article" date="2014" name="Int. J. Syst. Evol. Microbiol.">
        <title>Complete genome sequence of Corynebacterium casei LMG S-19264T (=DSM 44701T), isolated from a smear-ripened cheese.</title>
        <authorList>
            <consortium name="US DOE Joint Genome Institute (JGI-PGF)"/>
            <person name="Walter F."/>
            <person name="Albersmeier A."/>
            <person name="Kalinowski J."/>
            <person name="Ruckert C."/>
        </authorList>
    </citation>
    <scope>NUCLEOTIDE SEQUENCE</scope>
    <source>
        <strain evidence="3">JCM 4369</strain>
    </source>
</reference>
<sequence length="274" mass="28775">MDGVHVRAEGLGLKGPRGWAFRGITLDAEPGSLIAIEGPSGSGRTCLLLALTGRMKPTEGVATVGGLKLPRHMAGLRRVSAVANVAGVTDLEPALTVGEHLRERALLQSRFGDSLRELLRPRPQRTHEARLRVDAALAAAGLDLETLPKGSRTAVRDLERPQELRLSLALALLGRPALLGVDDIDVKLSDTERAALWDVLRSLTRAGTTVAVVCRTAPGDCVVVPTGRTDTETGAGTDPADGAETDTRKDRSDAPGAGKRDGTSDPKEDADALA</sequence>
<feature type="domain" description="ABC transporter" evidence="2">
    <location>
        <begin position="6"/>
        <end position="260"/>
    </location>
</feature>
<dbReference type="InterPro" id="IPR027417">
    <property type="entry name" value="P-loop_NTPase"/>
</dbReference>
<reference evidence="3" key="2">
    <citation type="submission" date="2020-09" db="EMBL/GenBank/DDBJ databases">
        <authorList>
            <person name="Sun Q."/>
            <person name="Ohkuma M."/>
        </authorList>
    </citation>
    <scope>NUCLEOTIDE SEQUENCE</scope>
    <source>
        <strain evidence="3">JCM 4369</strain>
    </source>
</reference>
<evidence type="ECO:0000313" key="4">
    <source>
        <dbReference type="Proteomes" id="UP000618795"/>
    </source>
</evidence>
<keyword evidence="3" id="KW-0547">Nucleotide-binding</keyword>
<evidence type="ECO:0000259" key="2">
    <source>
        <dbReference type="PROSITE" id="PS50893"/>
    </source>
</evidence>
<evidence type="ECO:0000256" key="1">
    <source>
        <dbReference type="SAM" id="MobiDB-lite"/>
    </source>
</evidence>
<dbReference type="GO" id="GO:0005886">
    <property type="term" value="C:plasma membrane"/>
    <property type="evidence" value="ECO:0007669"/>
    <property type="project" value="TreeGrafter"/>
</dbReference>
<organism evidence="3 4">
    <name type="scientific">Streptomyces filipinensis</name>
    <dbReference type="NCBI Taxonomy" id="66887"/>
    <lineage>
        <taxon>Bacteria</taxon>
        <taxon>Bacillati</taxon>
        <taxon>Actinomycetota</taxon>
        <taxon>Actinomycetes</taxon>
        <taxon>Kitasatosporales</taxon>
        <taxon>Streptomycetaceae</taxon>
        <taxon>Streptomyces</taxon>
    </lineage>
</organism>
<dbReference type="CDD" id="cd00267">
    <property type="entry name" value="ABC_ATPase"/>
    <property type="match status" value="1"/>
</dbReference>
<dbReference type="InterPro" id="IPR015854">
    <property type="entry name" value="ABC_transpr_LolD-like"/>
</dbReference>
<proteinExistence type="predicted"/>
<dbReference type="AlphaFoldDB" id="A0A918M8Q5"/>
<dbReference type="PANTHER" id="PTHR24220">
    <property type="entry name" value="IMPORT ATP-BINDING PROTEIN"/>
    <property type="match status" value="1"/>
</dbReference>
<dbReference type="InterPro" id="IPR003439">
    <property type="entry name" value="ABC_transporter-like_ATP-bd"/>
</dbReference>
<protein>
    <submittedName>
        <fullName evidence="3">Peptide ABC transporter ATP-binding protein</fullName>
    </submittedName>
</protein>
<dbReference type="GO" id="GO:0005524">
    <property type="term" value="F:ATP binding"/>
    <property type="evidence" value="ECO:0007669"/>
    <property type="project" value="UniProtKB-KW"/>
</dbReference>
<evidence type="ECO:0000313" key="3">
    <source>
        <dbReference type="EMBL" id="GGU79179.1"/>
    </source>
</evidence>
<feature type="compositionally biased region" description="Basic and acidic residues" evidence="1">
    <location>
        <begin position="245"/>
        <end position="274"/>
    </location>
</feature>
<keyword evidence="3" id="KW-0067">ATP-binding</keyword>
<comment type="caution">
    <text evidence="3">The sequence shown here is derived from an EMBL/GenBank/DDBJ whole genome shotgun (WGS) entry which is preliminary data.</text>
</comment>
<dbReference type="RefSeq" id="WP_229853946.1">
    <property type="nucleotide sequence ID" value="NZ_BMTD01000001.1"/>
</dbReference>
<dbReference type="Gene3D" id="3.40.50.300">
    <property type="entry name" value="P-loop containing nucleotide triphosphate hydrolases"/>
    <property type="match status" value="1"/>
</dbReference>
<keyword evidence="4" id="KW-1185">Reference proteome</keyword>
<accession>A0A918M8Q5</accession>
<feature type="region of interest" description="Disordered" evidence="1">
    <location>
        <begin position="224"/>
        <end position="274"/>
    </location>
</feature>
<dbReference type="Proteomes" id="UP000618795">
    <property type="component" value="Unassembled WGS sequence"/>
</dbReference>
<name>A0A918M8Q5_9ACTN</name>
<dbReference type="SUPFAM" id="SSF52540">
    <property type="entry name" value="P-loop containing nucleoside triphosphate hydrolases"/>
    <property type="match status" value="1"/>
</dbReference>
<dbReference type="EMBL" id="BMTD01000001">
    <property type="protein sequence ID" value="GGU79179.1"/>
    <property type="molecule type" value="Genomic_DNA"/>
</dbReference>
<dbReference type="GO" id="GO:0022857">
    <property type="term" value="F:transmembrane transporter activity"/>
    <property type="evidence" value="ECO:0007669"/>
    <property type="project" value="TreeGrafter"/>
</dbReference>
<dbReference type="GO" id="GO:0016887">
    <property type="term" value="F:ATP hydrolysis activity"/>
    <property type="evidence" value="ECO:0007669"/>
    <property type="project" value="InterPro"/>
</dbReference>
<dbReference type="PANTHER" id="PTHR24220:SF685">
    <property type="entry name" value="ABC TRANSPORTER RELATED"/>
    <property type="match status" value="1"/>
</dbReference>
<gene>
    <name evidence="3" type="ORF">GCM10010260_09680</name>
</gene>
<dbReference type="PROSITE" id="PS50893">
    <property type="entry name" value="ABC_TRANSPORTER_2"/>
    <property type="match status" value="1"/>
</dbReference>
<dbReference type="Pfam" id="PF00005">
    <property type="entry name" value="ABC_tran"/>
    <property type="match status" value="1"/>
</dbReference>